<feature type="transmembrane region" description="Helical" evidence="1">
    <location>
        <begin position="44"/>
        <end position="62"/>
    </location>
</feature>
<sequence length="67" mass="8302">MTRSNPEDLIPRDDNINHTLRLLARERELREARERLQFRAQPQIEARVVMLWLLFTFVYMVFDLMYY</sequence>
<evidence type="ECO:0000313" key="3">
    <source>
        <dbReference type="Proteomes" id="UP001154282"/>
    </source>
</evidence>
<proteinExistence type="predicted"/>
<evidence type="ECO:0000256" key="1">
    <source>
        <dbReference type="SAM" id="Phobius"/>
    </source>
</evidence>
<keyword evidence="3" id="KW-1185">Reference proteome</keyword>
<name>A0AAV0NN46_9ROSI</name>
<dbReference type="EMBL" id="CAMGYJ010000008">
    <property type="protein sequence ID" value="CAI0459784.1"/>
    <property type="molecule type" value="Genomic_DNA"/>
</dbReference>
<keyword evidence="1" id="KW-1133">Transmembrane helix</keyword>
<protein>
    <submittedName>
        <fullName evidence="2">Uncharacterized protein</fullName>
    </submittedName>
</protein>
<dbReference type="Proteomes" id="UP001154282">
    <property type="component" value="Unassembled WGS sequence"/>
</dbReference>
<evidence type="ECO:0000313" key="2">
    <source>
        <dbReference type="EMBL" id="CAI0459784.1"/>
    </source>
</evidence>
<keyword evidence="1" id="KW-0812">Transmembrane</keyword>
<keyword evidence="1" id="KW-0472">Membrane</keyword>
<comment type="caution">
    <text evidence="2">The sequence shown here is derived from an EMBL/GenBank/DDBJ whole genome shotgun (WGS) entry which is preliminary data.</text>
</comment>
<dbReference type="AlphaFoldDB" id="A0AAV0NN46"/>
<organism evidence="2 3">
    <name type="scientific">Linum tenue</name>
    <dbReference type="NCBI Taxonomy" id="586396"/>
    <lineage>
        <taxon>Eukaryota</taxon>
        <taxon>Viridiplantae</taxon>
        <taxon>Streptophyta</taxon>
        <taxon>Embryophyta</taxon>
        <taxon>Tracheophyta</taxon>
        <taxon>Spermatophyta</taxon>
        <taxon>Magnoliopsida</taxon>
        <taxon>eudicotyledons</taxon>
        <taxon>Gunneridae</taxon>
        <taxon>Pentapetalae</taxon>
        <taxon>rosids</taxon>
        <taxon>fabids</taxon>
        <taxon>Malpighiales</taxon>
        <taxon>Linaceae</taxon>
        <taxon>Linum</taxon>
    </lineage>
</organism>
<accession>A0AAV0NN46</accession>
<gene>
    <name evidence="2" type="ORF">LITE_LOCUS34167</name>
</gene>
<reference evidence="2" key="1">
    <citation type="submission" date="2022-08" db="EMBL/GenBank/DDBJ databases">
        <authorList>
            <person name="Gutierrez-Valencia J."/>
        </authorList>
    </citation>
    <scope>NUCLEOTIDE SEQUENCE</scope>
</reference>